<dbReference type="GO" id="GO:0006749">
    <property type="term" value="P:glutathione metabolic process"/>
    <property type="evidence" value="ECO:0007669"/>
    <property type="project" value="TreeGrafter"/>
</dbReference>
<dbReference type="OrthoDB" id="9759608at2"/>
<dbReference type="SMR" id="F0JKB2"/>
<dbReference type="EMBL" id="CP003220">
    <property type="protein sequence ID" value="EGB16361.1"/>
    <property type="molecule type" value="Genomic_DNA"/>
</dbReference>
<dbReference type="Pfam" id="PF19278">
    <property type="entry name" value="Hydant_A_C"/>
    <property type="match status" value="1"/>
</dbReference>
<feature type="domain" description="Acetophenone carboxylase-like C-terminal" evidence="3">
    <location>
        <begin position="513"/>
        <end position="675"/>
    </location>
</feature>
<dbReference type="Pfam" id="PF05378">
    <property type="entry name" value="Hydant_A_N"/>
    <property type="match status" value="1"/>
</dbReference>
<evidence type="ECO:0000313" key="5">
    <source>
        <dbReference type="Proteomes" id="UP000007845"/>
    </source>
</evidence>
<dbReference type="InterPro" id="IPR049517">
    <property type="entry name" value="ACX-like_C"/>
</dbReference>
<dbReference type="STRING" id="641491.DND132_3158"/>
<feature type="domain" description="Hydantoinase/oxoprolinase N-terminal" evidence="2">
    <location>
        <begin position="4"/>
        <end position="181"/>
    </location>
</feature>
<dbReference type="GO" id="GO:0005829">
    <property type="term" value="C:cytosol"/>
    <property type="evidence" value="ECO:0007669"/>
    <property type="project" value="TreeGrafter"/>
</dbReference>
<evidence type="ECO:0000259" key="1">
    <source>
        <dbReference type="Pfam" id="PF01968"/>
    </source>
</evidence>
<dbReference type="Pfam" id="PF01968">
    <property type="entry name" value="Hydantoinase_A"/>
    <property type="match status" value="1"/>
</dbReference>
<dbReference type="AlphaFoldDB" id="F0JKB2"/>
<reference evidence="4 5" key="1">
    <citation type="journal article" date="2011" name="J. Bacteriol.">
        <title>Genome sequence of the mercury-methylating strain Desulfovibrio desulfuricans ND132.</title>
        <authorList>
            <person name="Brown S.D."/>
            <person name="Gilmour C.C."/>
            <person name="Kucken A.M."/>
            <person name="Wall J.D."/>
            <person name="Elias D.A."/>
            <person name="Brandt C.C."/>
            <person name="Podar M."/>
            <person name="Chertkov O."/>
            <person name="Held B."/>
            <person name="Bruce D.C."/>
            <person name="Detter J.C."/>
            <person name="Tapia R."/>
            <person name="Han C.S."/>
            <person name="Goodwin L.A."/>
            <person name="Cheng J.F."/>
            <person name="Pitluck S."/>
            <person name="Woyke T."/>
            <person name="Mikhailova N."/>
            <person name="Ivanova N.N."/>
            <person name="Han J."/>
            <person name="Lucas S."/>
            <person name="Lapidus A.L."/>
            <person name="Land M.L."/>
            <person name="Hauser L.J."/>
            <person name="Palumbo A.V."/>
        </authorList>
    </citation>
    <scope>NUCLEOTIDE SEQUENCE [LARGE SCALE GENOMIC DNA]</scope>
    <source>
        <strain evidence="4 5">ND132</strain>
    </source>
</reference>
<gene>
    <name evidence="4" type="ORF">DND132_3158</name>
</gene>
<dbReference type="eggNOG" id="COG0145">
    <property type="taxonomic scope" value="Bacteria"/>
</dbReference>
<name>F0JKB2_9BACT</name>
<dbReference type="PANTHER" id="PTHR11365">
    <property type="entry name" value="5-OXOPROLINASE RELATED"/>
    <property type="match status" value="1"/>
</dbReference>
<dbReference type="GO" id="GO:0017168">
    <property type="term" value="F:5-oxoprolinase (ATP-hydrolyzing) activity"/>
    <property type="evidence" value="ECO:0007669"/>
    <property type="project" value="TreeGrafter"/>
</dbReference>
<dbReference type="Proteomes" id="UP000007845">
    <property type="component" value="Chromosome"/>
</dbReference>
<feature type="domain" description="Hydantoinase A/oxoprolinase" evidence="1">
    <location>
        <begin position="201"/>
        <end position="498"/>
    </location>
</feature>
<dbReference type="RefSeq" id="WP_014323785.1">
    <property type="nucleotide sequence ID" value="NC_016803.1"/>
</dbReference>
<dbReference type="InterPro" id="IPR043129">
    <property type="entry name" value="ATPase_NBD"/>
</dbReference>
<evidence type="ECO:0000313" key="4">
    <source>
        <dbReference type="EMBL" id="EGB16361.1"/>
    </source>
</evidence>
<dbReference type="KEGG" id="ddn:DND132_3158"/>
<organism evidence="4 5">
    <name type="scientific">Pseudodesulfovibrio mercurii</name>
    <dbReference type="NCBI Taxonomy" id="641491"/>
    <lineage>
        <taxon>Bacteria</taxon>
        <taxon>Pseudomonadati</taxon>
        <taxon>Thermodesulfobacteriota</taxon>
        <taxon>Desulfovibrionia</taxon>
        <taxon>Desulfovibrionales</taxon>
        <taxon>Desulfovibrionaceae</taxon>
    </lineage>
</organism>
<dbReference type="InterPro" id="IPR045079">
    <property type="entry name" value="Oxoprolinase-like"/>
</dbReference>
<dbReference type="InterPro" id="IPR008040">
    <property type="entry name" value="Hydant_A_N"/>
</dbReference>
<evidence type="ECO:0000259" key="2">
    <source>
        <dbReference type="Pfam" id="PF05378"/>
    </source>
</evidence>
<keyword evidence="5" id="KW-1185">Reference proteome</keyword>
<evidence type="ECO:0000259" key="3">
    <source>
        <dbReference type="Pfam" id="PF19278"/>
    </source>
</evidence>
<sequence length="682" mass="72447">MLFIGVDTGGTFTDFTYVHGRETGTFKTLSTPHNPAEAVLSGLRRILAERLPGATLGDADLAVVHGSTVATNAILERKGVPTALVTNVGFTDVIEIGRQNRADLYDLHYRRRPHIVPPALRFGLPGRITAQGETLVPWDEDAAGEVVERIRTSGARSVAVCLLFSFLDPGHERRMGEKLRALGLPVSLSSDILAEFREFERTSTTVVNAYVSPIMTRYLTALQQGLGGHESGPKAEDEAGTGRGPALRIMQSNGGSISADTAMRESVRTILSGPAGGAVGALALARAAGFDKLITFDMGGTSTDVSLMDGALPLTMASSISGYPVKVPMIDIHTVGAGGGSIAAPDPGGSLAVGPESAGADPGPICYGRGGTRVTVTDANLYLGRIVPDRFLGGAMTLDEDGARRGVERLAGELGLPPAELAEGILAVANANMERAIRVISVEKGFDPREFTLLSFGGAGGMHCAELARLLGMPRVLVPVDPGILSATGMLMADVVKDYSRTVMRSADDFPLEAMEAAFAELERDGRDELALEGVPDDRVVHERFLDMRYRGQSFEIVVPFGPDMTEAFQALHEQRYGYRNADKPVEVVNVRLRSRGMAEEREIAPSPPDGEAVPEAARLGVRWIIFGGVESEAAVLDRAALKPGNRFTGPAVVTEYTSTIVVPPGAEVRVDPWSNLVMELG</sequence>
<dbReference type="HOGENOM" id="CLU_002157_1_2_7"/>
<dbReference type="SUPFAM" id="SSF53067">
    <property type="entry name" value="Actin-like ATPase domain"/>
    <property type="match status" value="1"/>
</dbReference>
<proteinExistence type="predicted"/>
<dbReference type="InterPro" id="IPR002821">
    <property type="entry name" value="Hydantoinase_A"/>
</dbReference>
<accession>F0JKB2</accession>
<dbReference type="PANTHER" id="PTHR11365:SF23">
    <property type="entry name" value="HYPOTHETICAL 5-OXOPROLINASE (EUROFUNG)-RELATED"/>
    <property type="match status" value="1"/>
</dbReference>
<protein>
    <submittedName>
        <fullName evidence="4">5-oxoprolinase (ATP-hydrolyzing)</fullName>
    </submittedName>
</protein>